<feature type="transmembrane region" description="Helical" evidence="2">
    <location>
        <begin position="42"/>
        <end position="64"/>
    </location>
</feature>
<feature type="transmembrane region" description="Helical" evidence="2">
    <location>
        <begin position="375"/>
        <end position="392"/>
    </location>
</feature>
<keyword evidence="2" id="KW-0472">Membrane</keyword>
<evidence type="ECO:0000256" key="2">
    <source>
        <dbReference type="SAM" id="Phobius"/>
    </source>
</evidence>
<feature type="transmembrane region" description="Helical" evidence="2">
    <location>
        <begin position="245"/>
        <end position="265"/>
    </location>
</feature>
<feature type="transmembrane region" description="Helical" evidence="2">
    <location>
        <begin position="429"/>
        <end position="452"/>
    </location>
</feature>
<gene>
    <name evidence="3" type="ORF">D5R93_10030</name>
</gene>
<proteinExistence type="predicted"/>
<feature type="transmembrane region" description="Helical" evidence="2">
    <location>
        <begin position="495"/>
        <end position="516"/>
    </location>
</feature>
<feature type="transmembrane region" description="Helical" evidence="2">
    <location>
        <begin position="330"/>
        <end position="363"/>
    </location>
</feature>
<feature type="transmembrane region" description="Helical" evidence="2">
    <location>
        <begin position="272"/>
        <end position="290"/>
    </location>
</feature>
<feature type="transmembrane region" description="Helical" evidence="2">
    <location>
        <begin position="70"/>
        <end position="89"/>
    </location>
</feature>
<accession>A0ABN5PTL5</accession>
<keyword evidence="2" id="KW-0812">Transmembrane</keyword>
<feature type="transmembrane region" description="Helical" evidence="2">
    <location>
        <begin position="6"/>
        <end position="30"/>
    </location>
</feature>
<feature type="transmembrane region" description="Helical" evidence="2">
    <location>
        <begin position="459"/>
        <end position="480"/>
    </location>
</feature>
<evidence type="ECO:0000256" key="1">
    <source>
        <dbReference type="SAM" id="MobiDB-lite"/>
    </source>
</evidence>
<feature type="transmembrane region" description="Helical" evidence="2">
    <location>
        <begin position="558"/>
        <end position="578"/>
    </location>
</feature>
<reference evidence="3 4" key="1">
    <citation type="submission" date="2018-09" db="EMBL/GenBank/DDBJ databases">
        <authorList>
            <person name="Li J."/>
        </authorList>
    </citation>
    <scope>NUCLEOTIDE SEQUENCE [LARGE SCALE GENOMIC DNA]</scope>
    <source>
        <strain evidence="3 4">2129</strain>
    </source>
</reference>
<keyword evidence="4" id="KW-1185">Reference proteome</keyword>
<name>A0ABN5PTL5_9ACTO</name>
<keyword evidence="2" id="KW-1133">Transmembrane helix</keyword>
<feature type="region of interest" description="Disordered" evidence="1">
    <location>
        <begin position="299"/>
        <end position="318"/>
    </location>
</feature>
<dbReference type="InterPro" id="IPR046671">
    <property type="entry name" value="DUF6541"/>
</dbReference>
<protein>
    <submittedName>
        <fullName evidence="3">Uncharacterized protein</fullName>
    </submittedName>
</protein>
<evidence type="ECO:0000313" key="3">
    <source>
        <dbReference type="EMBL" id="AYD90260.1"/>
    </source>
</evidence>
<organism evidence="3 4">
    <name type="scientific">Actinomyces lilanjuaniae</name>
    <dbReference type="NCBI Taxonomy" id="2321394"/>
    <lineage>
        <taxon>Bacteria</taxon>
        <taxon>Bacillati</taxon>
        <taxon>Actinomycetota</taxon>
        <taxon>Actinomycetes</taxon>
        <taxon>Actinomycetales</taxon>
        <taxon>Actinomycetaceae</taxon>
        <taxon>Actinomyces</taxon>
    </lineage>
</organism>
<sequence>MEPVSLPDLLGTCGLAVLFALLLWVPGWCLTRAAGVRGWSALALAPGLTVALVAVATTVAQALGWRWGTAALPLLGVLTAVLTGLVVVLSRVPGSTASRLGGWRKTGGWLRGRNRPGDLARSHGPVLLAVLLTAVAWTTAYGWGAVSPRWPAQAFDAVFHLSAVAAVREGGDASLLGGLEALYQGQSVYYPTPWHAMVSLLPAGPVQATNAALLGTGALVWPSALAGMLTGVRDLLPGPGPVREWGVALTVLLGGTAIAFTMLLTSLAVWPYALSVVALPGVLLALHLLVPTRVLPVSPSVPGQDPGTQGSGPGLDRGPQCRSGPGVLPLVLLLVMCTVGAAAAHGVAVFSVMVLGAGWLPAVWRVATAGVRARVRATAVVVVAALGGLWAVRRPLGSVLGYSRPDGGWEGLVATLGQALADLPAYGTVWGWTSLLGLVTASLTLLGAWLAWRQPAARSWLRAWVAALLLTVMVGGPSWWGRQLGAPWYLQKARLVPLVLLPALVLAALACSHLLARVRTSRQRRFGGRDSGRLLARDGGRPGGRPGRPGGRRGSRRVLPGVAAAVLVVVLAGGRLPLQRDLVASVHDPEQVQYGTLVTAREIDFIQGASSLLPPDAVVVGPPSRGASMLWSLGGVHVVYPSRSRPSAHSAEHQLADAWPGLKKGTGSQEVCRLLRELGAFYLYTDYSRDAEGARHGQPPYRWDVGFAQVPLEDIELVASDGDYALWRITACD</sequence>
<feature type="transmembrane region" description="Helical" evidence="2">
    <location>
        <begin position="125"/>
        <end position="143"/>
    </location>
</feature>
<dbReference type="EMBL" id="CP032514">
    <property type="protein sequence ID" value="AYD90260.1"/>
    <property type="molecule type" value="Genomic_DNA"/>
</dbReference>
<dbReference type="Proteomes" id="UP000273001">
    <property type="component" value="Chromosome"/>
</dbReference>
<dbReference type="Pfam" id="PF20176">
    <property type="entry name" value="DUF6541"/>
    <property type="match status" value="1"/>
</dbReference>
<feature type="region of interest" description="Disordered" evidence="1">
    <location>
        <begin position="529"/>
        <end position="556"/>
    </location>
</feature>
<evidence type="ECO:0000313" key="4">
    <source>
        <dbReference type="Proteomes" id="UP000273001"/>
    </source>
</evidence>
<feature type="compositionally biased region" description="Basic and acidic residues" evidence="1">
    <location>
        <begin position="529"/>
        <end position="540"/>
    </location>
</feature>